<dbReference type="InterPro" id="IPR011050">
    <property type="entry name" value="Pectin_lyase_fold/virulence"/>
</dbReference>
<comment type="pathway">
    <text evidence="1">Protein modification; protein ubiquitination.</text>
</comment>
<dbReference type="Proteomes" id="UP001200513">
    <property type="component" value="Chromosome"/>
</dbReference>
<reference evidence="8" key="1">
    <citation type="journal article" date="2022" name="Nat. Microbiol.">
        <title>Unique mobile elements and scalable gene flow at the prokaryote-eukaryote boundary revealed by circularized Asgard archaea genomes.</title>
        <authorList>
            <person name="Wu F."/>
            <person name="Speth D.R."/>
            <person name="Philosof A."/>
            <person name="Cremiere A."/>
            <person name="Narayanan A."/>
            <person name="Barco R.A."/>
            <person name="Connon S.A."/>
            <person name="Amend J.P."/>
            <person name="Antoshechkin I.A."/>
            <person name="Orphan V.J."/>
        </authorList>
    </citation>
    <scope>NUCLEOTIDE SEQUENCE</scope>
    <source>
        <strain evidence="8">PR6</strain>
    </source>
</reference>
<name>A0A9Y1BTL3_9ARCH</name>
<dbReference type="NCBIfam" id="TIGR03804">
    <property type="entry name" value="para_beta_helix"/>
    <property type="match status" value="5"/>
</dbReference>
<feature type="domain" description="Periplasmic copper-binding protein NosD beta helix" evidence="7">
    <location>
        <begin position="430"/>
        <end position="593"/>
    </location>
</feature>
<keyword evidence="6" id="KW-1133">Transmembrane helix</keyword>
<evidence type="ECO:0000313" key="8">
    <source>
        <dbReference type="EMBL" id="UJG45016.1"/>
    </source>
</evidence>
<evidence type="ECO:0000256" key="2">
    <source>
        <dbReference type="ARBA" id="ARBA00022737"/>
    </source>
</evidence>
<feature type="transmembrane region" description="Helical" evidence="6">
    <location>
        <begin position="813"/>
        <end position="833"/>
    </location>
</feature>
<keyword evidence="2" id="KW-0677">Repeat</keyword>
<feature type="compositionally biased region" description="Acidic residues" evidence="5">
    <location>
        <begin position="708"/>
        <end position="719"/>
    </location>
</feature>
<evidence type="ECO:0000259" key="7">
    <source>
        <dbReference type="Pfam" id="PF05048"/>
    </source>
</evidence>
<dbReference type="PANTHER" id="PTHR22990">
    <property type="entry name" value="F-BOX ONLY PROTEIN"/>
    <property type="match status" value="1"/>
</dbReference>
<evidence type="ECO:0000256" key="5">
    <source>
        <dbReference type="SAM" id="MobiDB-lite"/>
    </source>
</evidence>
<feature type="compositionally biased region" description="Acidic residues" evidence="5">
    <location>
        <begin position="659"/>
        <end position="669"/>
    </location>
</feature>
<feature type="coiled-coil region" evidence="4">
    <location>
        <begin position="1010"/>
        <end position="1041"/>
    </location>
</feature>
<dbReference type="Pfam" id="PF05048">
    <property type="entry name" value="NosD"/>
    <property type="match status" value="3"/>
</dbReference>
<feature type="region of interest" description="Disordered" evidence="5">
    <location>
        <begin position="637"/>
        <end position="740"/>
    </location>
</feature>
<dbReference type="EMBL" id="CP084167">
    <property type="protein sequence ID" value="UJG45016.1"/>
    <property type="molecule type" value="Genomic_DNA"/>
</dbReference>
<keyword evidence="6" id="KW-0812">Transmembrane</keyword>
<keyword evidence="3" id="KW-0833">Ubl conjugation pathway</keyword>
<feature type="domain" description="Periplasmic copper-binding protein NosD beta helix" evidence="7">
    <location>
        <begin position="175"/>
        <end position="343"/>
    </location>
</feature>
<dbReference type="Gene3D" id="2.160.20.10">
    <property type="entry name" value="Single-stranded right-handed beta-helix, Pectin lyase-like"/>
    <property type="match status" value="3"/>
</dbReference>
<accession>A0A9Y1BTL3</accession>
<organism evidence="8">
    <name type="scientific">Candidatus Heimdallarchaeum endolithica</name>
    <dbReference type="NCBI Taxonomy" id="2876572"/>
    <lineage>
        <taxon>Archaea</taxon>
        <taxon>Promethearchaeati</taxon>
        <taxon>Candidatus Heimdallarchaeota</taxon>
        <taxon>Candidatus Heimdallarchaeia (ex Rinke et al. 2021) (nom. nud.)</taxon>
        <taxon>Candidatus Heimdallarchaeales</taxon>
        <taxon>Candidatus Heimdallarchaeaceae</taxon>
        <taxon>Candidatus Heimdallarchaeum</taxon>
    </lineage>
</organism>
<dbReference type="InterPro" id="IPR007742">
    <property type="entry name" value="NosD_dom"/>
</dbReference>
<dbReference type="AlphaFoldDB" id="A0A9Y1BTL3"/>
<keyword evidence="4" id="KW-0175">Coiled coil</keyword>
<dbReference type="PANTHER" id="PTHR22990:SF15">
    <property type="entry name" value="F-BOX ONLY PROTEIN 10"/>
    <property type="match status" value="1"/>
</dbReference>
<feature type="region of interest" description="Disordered" evidence="5">
    <location>
        <begin position="766"/>
        <end position="785"/>
    </location>
</feature>
<feature type="compositionally biased region" description="Acidic residues" evidence="5">
    <location>
        <begin position="731"/>
        <end position="740"/>
    </location>
</feature>
<sequence>MSYDFPGSGTEDEPYIIEDYSIITSSYYGIYICNITKNFIIRNCYIDARSIGINIENVQSGVITIANNTCINNNYKGISFNSLSYTIATFFNNTCENSDCGIYLHSSDNANLTMNTCNNNNHGIYLYSSDNVYLNGNSFLNNGLFIQGDLENFLSIKAFNNYVNGKPLGYFTNLNGIVISESIYGQLFIINCTDIIIRNQVIFNTTTGITTNFLQNVSFTNNTCNNNFYSGIFLSSSSNVTFANNTCNSNYNNGIFLSSSNNVTFTNNTCNSNYDNGIFLSSSSNVTFTNNTCENNYNFGICISYSDYSMIVNNTCINNHDGSIFLLYSININLINNTFCGGGLYISGNLDNFLSIKAFNNYVNGKPLGYFTNLNGIVISESNYGQLFIINSTNTIISNQILTNVVAGLTVLYSQNTTLANNTCNNNWFGISLSYSTNITFVNNTCNYNRFGIVLSFSEKNILANNTCNNNEDKGISIVYSDNIVFTNNTCNMNEYGVFIYQSTNIILTNNYCFYGHFGIELSFNVNLSIISNNVLFKNLGYGLVLKFSFNNTIFGNNFIHNNLGKISQAYDDTENNCWYNIDKLQGNYWSDWNDTSENYFIEPGLTFDKYPQTPLDNDSDELYDILELLLYSTDPLDSDTDSDGIPDGWEVENNLDPLTDDAKEDFDSDGLTNLGEFQYSTDPLDSDTDDDDLTDGQEVNTYFTDPLDSDTDDDDLTDGQEVNTYLTDPLDSDTDDDSMPDGWEVEYKLNPLYRDSFLDPDIDDLSNLGEYQNSTDPLDSDTDGDGKFDGWEVEKGKSPVEENIYLTIVEKIGYFIILPLFIVTVVFIINKLRMKIKTKKKLERLIYLQSELDEKYKEYLANISLLIVLVSSVQEVRNYLEKLGILLENLSFVRSNIKKLKTNEQAQFNEIYEEIFSFISTTLHDKIVSLIEVINSTNLEEYTKEVLAKLISDWSDKEFKPLIISYEEILSILNYIVAFIEHKTFTKFASSEPLWSDIKDLATEKLSIVQKLMEKNEQLLAELTKIINDAENNNMKLERLKKVSSVYNKISLTKLSPLLNFEDLEIMKLWLYAYSKDVPNRIEGEEVIFDLQFEGEFVAEDMTTAIDDLLQQFSEWERTGKGKKK</sequence>
<feature type="compositionally biased region" description="Acidic residues" evidence="5">
    <location>
        <begin position="685"/>
        <end position="696"/>
    </location>
</feature>
<dbReference type="InterPro" id="IPR022441">
    <property type="entry name" value="Para_beta_helix_rpt-2"/>
</dbReference>
<feature type="domain" description="Periplasmic copper-binding protein NosD beta helix" evidence="7">
    <location>
        <begin position="23"/>
        <end position="146"/>
    </location>
</feature>
<evidence type="ECO:0000256" key="6">
    <source>
        <dbReference type="SAM" id="Phobius"/>
    </source>
</evidence>
<dbReference type="InterPro" id="IPR051550">
    <property type="entry name" value="SCF-Subunits/Alg-Epimerases"/>
</dbReference>
<dbReference type="SUPFAM" id="SSF51126">
    <property type="entry name" value="Pectin lyase-like"/>
    <property type="match status" value="3"/>
</dbReference>
<keyword evidence="6" id="KW-0472">Membrane</keyword>
<dbReference type="SMART" id="SM00710">
    <property type="entry name" value="PbH1"/>
    <property type="match status" value="21"/>
</dbReference>
<dbReference type="InterPro" id="IPR006626">
    <property type="entry name" value="PbH1"/>
</dbReference>
<evidence type="ECO:0000256" key="1">
    <source>
        <dbReference type="ARBA" id="ARBA00004906"/>
    </source>
</evidence>
<dbReference type="InterPro" id="IPR012334">
    <property type="entry name" value="Pectin_lyas_fold"/>
</dbReference>
<evidence type="ECO:0000256" key="3">
    <source>
        <dbReference type="ARBA" id="ARBA00022786"/>
    </source>
</evidence>
<protein>
    <submittedName>
        <fullName evidence="8">Right-handed parallel beta-helix repeat-containing protein</fullName>
    </submittedName>
</protein>
<gene>
    <name evidence="8" type="ORF">K9W46_02525</name>
</gene>
<proteinExistence type="predicted"/>
<evidence type="ECO:0000256" key="4">
    <source>
        <dbReference type="SAM" id="Coils"/>
    </source>
</evidence>